<feature type="region of interest" description="Disordered" evidence="1">
    <location>
        <begin position="165"/>
        <end position="255"/>
    </location>
</feature>
<keyword evidence="4" id="KW-1185">Reference proteome</keyword>
<proteinExistence type="predicted"/>
<protein>
    <recommendedName>
        <fullName evidence="2">NACHT-NTPase and P-loop NTPases N-terminal domain-containing protein</fullName>
    </recommendedName>
</protein>
<reference evidence="3" key="1">
    <citation type="journal article" date="2023" name="Mol. Phylogenet. Evol.">
        <title>Genome-scale phylogeny and comparative genomics of the fungal order Sordariales.</title>
        <authorList>
            <person name="Hensen N."/>
            <person name="Bonometti L."/>
            <person name="Westerberg I."/>
            <person name="Brannstrom I.O."/>
            <person name="Guillou S."/>
            <person name="Cros-Aarteil S."/>
            <person name="Calhoun S."/>
            <person name="Haridas S."/>
            <person name="Kuo A."/>
            <person name="Mondo S."/>
            <person name="Pangilinan J."/>
            <person name="Riley R."/>
            <person name="LaButti K."/>
            <person name="Andreopoulos B."/>
            <person name="Lipzen A."/>
            <person name="Chen C."/>
            <person name="Yan M."/>
            <person name="Daum C."/>
            <person name="Ng V."/>
            <person name="Clum A."/>
            <person name="Steindorff A."/>
            <person name="Ohm R.A."/>
            <person name="Martin F."/>
            <person name="Silar P."/>
            <person name="Natvig D.O."/>
            <person name="Lalanne C."/>
            <person name="Gautier V."/>
            <person name="Ament-Velasquez S.L."/>
            <person name="Kruys A."/>
            <person name="Hutchinson M.I."/>
            <person name="Powell A.J."/>
            <person name="Barry K."/>
            <person name="Miller A.N."/>
            <person name="Grigoriev I.V."/>
            <person name="Debuchy R."/>
            <person name="Gladieux P."/>
            <person name="Hiltunen Thoren M."/>
            <person name="Johannesson H."/>
        </authorList>
    </citation>
    <scope>NUCLEOTIDE SEQUENCE</scope>
    <source>
        <strain evidence="3">FGSC 1904</strain>
    </source>
</reference>
<comment type="caution">
    <text evidence="3">The sequence shown here is derived from an EMBL/GenBank/DDBJ whole genome shotgun (WGS) entry which is preliminary data.</text>
</comment>
<dbReference type="EMBL" id="JAUTDP010000011">
    <property type="protein sequence ID" value="KAK3392218.1"/>
    <property type="molecule type" value="Genomic_DNA"/>
</dbReference>
<accession>A0AAE0P2K3</accession>
<evidence type="ECO:0000259" key="2">
    <source>
        <dbReference type="Pfam" id="PF17107"/>
    </source>
</evidence>
<evidence type="ECO:0000313" key="3">
    <source>
        <dbReference type="EMBL" id="KAK3392218.1"/>
    </source>
</evidence>
<dbReference type="Proteomes" id="UP001281003">
    <property type="component" value="Unassembled WGS sequence"/>
</dbReference>
<dbReference type="Pfam" id="PF17107">
    <property type="entry name" value="SesA"/>
    <property type="match status" value="1"/>
</dbReference>
<gene>
    <name evidence="3" type="ORF">B0T20DRAFT_361052</name>
</gene>
<sequence length="277" mass="29386">MSGLEVLSVASSIISIVDAISKVISASRDIHGLPEAVRDTHTRLPLVVETLRLATECMNQSQHNNDQDPTTKKSCKAMLRVLQACEEKVTLLGTIFNAVLPAGTTRPSARKRFTTAAIMTLHVGKSRKVESLMKGILQDIQLLANNRALDEATRDKMKARIEMSAPAENNTNASPSSSSSGPVCDGNHESQSAHSPSVHPSLSEGQSSSVPLSPSSQGPNPGPQPVRYGAPNSFHNYSTGTQNVHSGHGNQNVNMGQGHFFTGTVTGPIHFSTAASC</sequence>
<reference evidence="3" key="2">
    <citation type="submission" date="2023-07" db="EMBL/GenBank/DDBJ databases">
        <authorList>
            <consortium name="Lawrence Berkeley National Laboratory"/>
            <person name="Haridas S."/>
            <person name="Hensen N."/>
            <person name="Bonometti L."/>
            <person name="Westerberg I."/>
            <person name="Brannstrom I.O."/>
            <person name="Guillou S."/>
            <person name="Cros-Aarteil S."/>
            <person name="Calhoun S."/>
            <person name="Kuo A."/>
            <person name="Mondo S."/>
            <person name="Pangilinan J."/>
            <person name="Riley R."/>
            <person name="LaButti K."/>
            <person name="Andreopoulos B."/>
            <person name="Lipzen A."/>
            <person name="Chen C."/>
            <person name="Yanf M."/>
            <person name="Daum C."/>
            <person name="Ng V."/>
            <person name="Clum A."/>
            <person name="Steindorff A."/>
            <person name="Ohm R."/>
            <person name="Martin F."/>
            <person name="Silar P."/>
            <person name="Natvig D."/>
            <person name="Lalanne C."/>
            <person name="Gautier V."/>
            <person name="Ament-velasquez S.L."/>
            <person name="Kruys A."/>
            <person name="Hutchinson M.I."/>
            <person name="Powell A.J."/>
            <person name="Barry K."/>
            <person name="Miller A.N."/>
            <person name="Grigoriev I.V."/>
            <person name="Debuchy R."/>
            <person name="Gladieux P."/>
            <person name="Thoren M.H."/>
            <person name="Johannesson H."/>
        </authorList>
    </citation>
    <scope>NUCLEOTIDE SEQUENCE</scope>
    <source>
        <strain evidence="3">FGSC 1904</strain>
    </source>
</reference>
<feature type="compositionally biased region" description="Low complexity" evidence="1">
    <location>
        <begin position="200"/>
        <end position="219"/>
    </location>
</feature>
<dbReference type="InterPro" id="IPR031352">
    <property type="entry name" value="SesA"/>
</dbReference>
<evidence type="ECO:0000313" key="4">
    <source>
        <dbReference type="Proteomes" id="UP001281003"/>
    </source>
</evidence>
<evidence type="ECO:0000256" key="1">
    <source>
        <dbReference type="SAM" id="MobiDB-lite"/>
    </source>
</evidence>
<name>A0AAE0P2K3_SORBR</name>
<dbReference type="AlphaFoldDB" id="A0AAE0P2K3"/>
<feature type="compositionally biased region" description="Low complexity" evidence="1">
    <location>
        <begin position="165"/>
        <end position="182"/>
    </location>
</feature>
<organism evidence="3 4">
    <name type="scientific">Sordaria brevicollis</name>
    <dbReference type="NCBI Taxonomy" id="83679"/>
    <lineage>
        <taxon>Eukaryota</taxon>
        <taxon>Fungi</taxon>
        <taxon>Dikarya</taxon>
        <taxon>Ascomycota</taxon>
        <taxon>Pezizomycotina</taxon>
        <taxon>Sordariomycetes</taxon>
        <taxon>Sordariomycetidae</taxon>
        <taxon>Sordariales</taxon>
        <taxon>Sordariaceae</taxon>
        <taxon>Sordaria</taxon>
    </lineage>
</organism>
<feature type="domain" description="NACHT-NTPase and P-loop NTPases N-terminal" evidence="2">
    <location>
        <begin position="11"/>
        <end position="143"/>
    </location>
</feature>
<feature type="compositionally biased region" description="Polar residues" evidence="1">
    <location>
        <begin position="233"/>
        <end position="255"/>
    </location>
</feature>